<dbReference type="NCBIfam" id="TIGR01509">
    <property type="entry name" value="HAD-SF-IA-v3"/>
    <property type="match status" value="1"/>
</dbReference>
<gene>
    <name evidence="1" type="ORF">RUMCAL_00703</name>
</gene>
<dbReference type="InterPro" id="IPR023198">
    <property type="entry name" value="PGP-like_dom2"/>
</dbReference>
<dbReference type="InterPro" id="IPR041492">
    <property type="entry name" value="HAD_2"/>
</dbReference>
<evidence type="ECO:0000313" key="1">
    <source>
        <dbReference type="EMBL" id="ERJ96921.1"/>
    </source>
</evidence>
<dbReference type="eggNOG" id="COG0637">
    <property type="taxonomic scope" value="Bacteria"/>
</dbReference>
<dbReference type="PATRIC" id="fig|411473.3.peg.557"/>
<dbReference type="PANTHER" id="PTHR18901:SF38">
    <property type="entry name" value="PSEUDOURIDINE-5'-PHOSPHATASE"/>
    <property type="match status" value="1"/>
</dbReference>
<dbReference type="PANTHER" id="PTHR18901">
    <property type="entry name" value="2-DEOXYGLUCOSE-6-PHOSPHATE PHOSPHATASE 2"/>
    <property type="match status" value="1"/>
</dbReference>
<dbReference type="HOGENOM" id="CLU_045011_13_3_9"/>
<comment type="caution">
    <text evidence="1">The sequence shown here is derived from an EMBL/GenBank/DDBJ whole genome shotgun (WGS) entry which is preliminary data.</text>
</comment>
<dbReference type="Pfam" id="PF13419">
    <property type="entry name" value="HAD_2"/>
    <property type="match status" value="1"/>
</dbReference>
<dbReference type="STRING" id="411473.RUMCAL_00703"/>
<dbReference type="SFLD" id="SFLDG01135">
    <property type="entry name" value="C1.5.6:_HAD__Beta-PGM__Phospha"/>
    <property type="match status" value="1"/>
</dbReference>
<accession>U2KEG4</accession>
<evidence type="ECO:0000313" key="2">
    <source>
        <dbReference type="Proteomes" id="UP000016662"/>
    </source>
</evidence>
<organism evidence="1 2">
    <name type="scientific">Ruminococcus callidus ATCC 27760</name>
    <dbReference type="NCBI Taxonomy" id="411473"/>
    <lineage>
        <taxon>Bacteria</taxon>
        <taxon>Bacillati</taxon>
        <taxon>Bacillota</taxon>
        <taxon>Clostridia</taxon>
        <taxon>Eubacteriales</taxon>
        <taxon>Oscillospiraceae</taxon>
        <taxon>Ruminococcus</taxon>
    </lineage>
</organism>
<dbReference type="OrthoDB" id="9797743at2"/>
<dbReference type="Gene3D" id="3.40.50.1000">
    <property type="entry name" value="HAD superfamily/HAD-like"/>
    <property type="match status" value="1"/>
</dbReference>
<dbReference type="InterPro" id="IPR023214">
    <property type="entry name" value="HAD_sf"/>
</dbReference>
<dbReference type="EMBL" id="AWVF01000089">
    <property type="protein sequence ID" value="ERJ96921.1"/>
    <property type="molecule type" value="Genomic_DNA"/>
</dbReference>
<dbReference type="InterPro" id="IPR036412">
    <property type="entry name" value="HAD-like_sf"/>
</dbReference>
<dbReference type="GO" id="GO:0016787">
    <property type="term" value="F:hydrolase activity"/>
    <property type="evidence" value="ECO:0007669"/>
    <property type="project" value="UniProtKB-KW"/>
</dbReference>
<dbReference type="SFLD" id="SFLDS00003">
    <property type="entry name" value="Haloacid_Dehalogenase"/>
    <property type="match status" value="1"/>
</dbReference>
<dbReference type="AlphaFoldDB" id="U2KEG4"/>
<dbReference type="SUPFAM" id="SSF56784">
    <property type="entry name" value="HAD-like"/>
    <property type="match status" value="1"/>
</dbReference>
<dbReference type="RefSeq" id="WP_021682166.1">
    <property type="nucleotide sequence ID" value="NZ_KI260408.1"/>
</dbReference>
<dbReference type="SFLD" id="SFLDG01129">
    <property type="entry name" value="C1.5:_HAD__Beta-PGM__Phosphata"/>
    <property type="match status" value="1"/>
</dbReference>
<keyword evidence="1" id="KW-0378">Hydrolase</keyword>
<dbReference type="Proteomes" id="UP000016662">
    <property type="component" value="Unassembled WGS sequence"/>
</dbReference>
<reference evidence="1 2" key="1">
    <citation type="submission" date="2013-07" db="EMBL/GenBank/DDBJ databases">
        <authorList>
            <person name="Weinstock G."/>
            <person name="Sodergren E."/>
            <person name="Wylie T."/>
            <person name="Fulton L."/>
            <person name="Fulton R."/>
            <person name="Fronick C."/>
            <person name="O'Laughlin M."/>
            <person name="Godfrey J."/>
            <person name="Miner T."/>
            <person name="Herter B."/>
            <person name="Appelbaum E."/>
            <person name="Cordes M."/>
            <person name="Lek S."/>
            <person name="Wollam A."/>
            <person name="Pepin K.H."/>
            <person name="Palsikar V.B."/>
            <person name="Mitreva M."/>
            <person name="Wilson R.K."/>
        </authorList>
    </citation>
    <scope>NUCLEOTIDE SEQUENCE [LARGE SCALE GENOMIC DNA]</scope>
    <source>
        <strain evidence="1 2">ATCC 27760</strain>
    </source>
</reference>
<dbReference type="Gene3D" id="1.10.150.240">
    <property type="entry name" value="Putative phosphatase, domain 2"/>
    <property type="match status" value="1"/>
</dbReference>
<dbReference type="InterPro" id="IPR006439">
    <property type="entry name" value="HAD-SF_hydro_IA"/>
</dbReference>
<keyword evidence="2" id="KW-1185">Reference proteome</keyword>
<sequence>MSTIRGLIFDMDGVLLDTEKIYFRCWLQSAKELGYPMSEEAALHVRSCCAAHAQPYFRQLYGENFDYFKVRDRRRELVSQYIAEHGVEQKSGITELLQFCRESGLPYAIATATSKELAEQRLELAGLAGQFPQIVGGDQVLHGKPDPDIYLVAAEALHLPPEQCVAIEDSPNGVTAGLSAHCNVILVPDLTPPEAGDRERLFGIAENLKEVIPLLQAAGIGEKEHAKKSCIGSL</sequence>
<name>U2KEG4_9FIRM</name>
<protein>
    <submittedName>
        <fullName evidence="1">HAD hydrolase, family IA, variant 3</fullName>
    </submittedName>
</protein>
<proteinExistence type="predicted"/>
<dbReference type="CDD" id="cd07505">
    <property type="entry name" value="HAD_BPGM-like"/>
    <property type="match status" value="1"/>
</dbReference>